<feature type="compositionally biased region" description="Pro residues" evidence="2">
    <location>
        <begin position="957"/>
        <end position="968"/>
    </location>
</feature>
<dbReference type="OrthoDB" id="20783at2759"/>
<sequence>MTPRSRNTTILMLPPLRTDPNSTAYRLTPHLSPTSNPIDPNLSVSVDFVWGAFAGTAMLAFVQVVFRLWTRRKWRHSDYEPIPDDENPVSEHSDYSTFEETVVTNISDTAPPPLEEARSSLARDPPSISHPYPSAPPMPPPPPPPDQSSGSSSASRRRRRRGSGSPQVEPAAAKHFRTAVHAALHFVEVSPEVAAYPYVFADAPGSGKGWGNRASAAKAAGRAASVCSERGELGPEDDIKTRGTGMPRNRSSFSPETRGERPPDLEEPQAPETPPAESQSTEVQPTPLRRIWRSPSLFTPKANAASNRAARPPNPLARSGSTSQLPSLSASPAPPSPPLTPRFSLDRHLFSAEHHYEWVIPSYGRIRFTDYCPVAFKAVRIKFGYSVQDLDRALAKAFAVEMSDGKSDAIFFATHDDRFLFKTLRGAEPENLKSFLYDYLGHIGRNPGTLLPRYLGLYTFERLTSVSPPSVSPAATSSIPSAFASQPATTQSAAPRSPSPAPTDDSLASLLSSRFTVVLMANVCDTDLDVHVKYDFKGSNIGRSTLATAFPPASSLNPSVLSSPMFPIPTPLVPTPAPPPPPTRRRASATFLPDVDWPARLLPAPAPPPAPLEEMDLNIDMSQLTLKEVDYQRLVSAGRADRLYMGQEMRTRVMKQVEEDVALLRKHGFMDYSMLVGVHRRPKPPQPAAEPPATPPSTSPKHPTPSHSPTQSPSRTQSLPPPSTLPSPPGSPQRLSVGSALESYVPPAIQTSTLYRSAVAMLAAVVGANGAEKEEEEERGREGGARSARASRSPPTPSRSPDGEGLPQTDEAPGPQSEPAPADGVGVDAGVEEPRVEEVEQWEDRSTPFHKRFNGGIRSVGLISDVYEYEVYYLGMIDILQKYTYAKWLERGIKRETNRLFSNPTPLASMFAPSAISAAPASPPSPPLPPLPTPRANTPPAIVTKRRSHPPSNDSNPAPPSPSKPPDSPGFLLPGMDAWEMSVEEPGRYAERLVEFIRGIIA</sequence>
<evidence type="ECO:0000256" key="2">
    <source>
        <dbReference type="SAM" id="MobiDB-lite"/>
    </source>
</evidence>
<feature type="transmembrane region" description="Helical" evidence="3">
    <location>
        <begin position="48"/>
        <end position="69"/>
    </location>
</feature>
<evidence type="ECO:0000313" key="6">
    <source>
        <dbReference type="Proteomes" id="UP000269721"/>
    </source>
</evidence>
<feature type="domain" description="PIPK" evidence="4">
    <location>
        <begin position="308"/>
        <end position="928"/>
    </location>
</feature>
<dbReference type="Proteomes" id="UP000269721">
    <property type="component" value="Unassembled WGS sequence"/>
</dbReference>
<feature type="compositionally biased region" description="Low complexity" evidence="2">
    <location>
        <begin position="699"/>
        <end position="718"/>
    </location>
</feature>
<accession>A0A4P9WCV6</accession>
<dbReference type="GO" id="GO:0046854">
    <property type="term" value="P:phosphatidylinositol phosphate biosynthetic process"/>
    <property type="evidence" value="ECO:0007669"/>
    <property type="project" value="TreeGrafter"/>
</dbReference>
<evidence type="ECO:0000313" key="5">
    <source>
        <dbReference type="EMBL" id="RKO89058.1"/>
    </source>
</evidence>
<dbReference type="AlphaFoldDB" id="A0A4P9WCV6"/>
<dbReference type="SMART" id="SM00330">
    <property type="entry name" value="PIPKc"/>
    <property type="match status" value="1"/>
</dbReference>
<reference evidence="6" key="1">
    <citation type="journal article" date="2018" name="Nat. Microbiol.">
        <title>Leveraging single-cell genomics to expand the fungal tree of life.</title>
        <authorList>
            <person name="Ahrendt S.R."/>
            <person name="Quandt C.A."/>
            <person name="Ciobanu D."/>
            <person name="Clum A."/>
            <person name="Salamov A."/>
            <person name="Andreopoulos B."/>
            <person name="Cheng J.F."/>
            <person name="Woyke T."/>
            <person name="Pelin A."/>
            <person name="Henrissat B."/>
            <person name="Reynolds N.K."/>
            <person name="Benny G.L."/>
            <person name="Smith M.E."/>
            <person name="James T.Y."/>
            <person name="Grigoriev I.V."/>
        </authorList>
    </citation>
    <scope>NUCLEOTIDE SEQUENCE [LARGE SCALE GENOMIC DNA]</scope>
</reference>
<feature type="compositionally biased region" description="Low complexity" evidence="2">
    <location>
        <begin position="482"/>
        <end position="496"/>
    </location>
</feature>
<gene>
    <name evidence="5" type="ORF">BDK51DRAFT_40117</name>
</gene>
<keyword evidence="1" id="KW-0067">ATP-binding</keyword>
<dbReference type="GO" id="GO:0005524">
    <property type="term" value="F:ATP binding"/>
    <property type="evidence" value="ECO:0007669"/>
    <property type="project" value="UniProtKB-UniRule"/>
</dbReference>
<feature type="compositionally biased region" description="Pro residues" evidence="2">
    <location>
        <begin position="684"/>
        <end position="698"/>
    </location>
</feature>
<organism evidence="5 6">
    <name type="scientific">Blyttiomyces helicus</name>
    <dbReference type="NCBI Taxonomy" id="388810"/>
    <lineage>
        <taxon>Eukaryota</taxon>
        <taxon>Fungi</taxon>
        <taxon>Fungi incertae sedis</taxon>
        <taxon>Chytridiomycota</taxon>
        <taxon>Chytridiomycota incertae sedis</taxon>
        <taxon>Chytridiomycetes</taxon>
        <taxon>Chytridiomycetes incertae sedis</taxon>
        <taxon>Blyttiomyces</taxon>
    </lineage>
</organism>
<keyword evidence="1" id="KW-0808">Transferase</keyword>
<feature type="compositionally biased region" description="Pro residues" evidence="2">
    <location>
        <begin position="133"/>
        <end position="146"/>
    </location>
</feature>
<feature type="compositionally biased region" description="Pro residues" evidence="2">
    <location>
        <begin position="921"/>
        <end position="933"/>
    </location>
</feature>
<dbReference type="Gene3D" id="3.30.810.10">
    <property type="entry name" value="2-Layer Sandwich"/>
    <property type="match status" value="1"/>
</dbReference>
<evidence type="ECO:0000256" key="1">
    <source>
        <dbReference type="PROSITE-ProRule" id="PRU00781"/>
    </source>
</evidence>
<proteinExistence type="predicted"/>
<feature type="compositionally biased region" description="Basic and acidic residues" evidence="2">
    <location>
        <begin position="229"/>
        <end position="241"/>
    </location>
</feature>
<evidence type="ECO:0000259" key="4">
    <source>
        <dbReference type="PROSITE" id="PS51455"/>
    </source>
</evidence>
<dbReference type="Gene3D" id="3.30.800.10">
    <property type="entry name" value="Phosphatidylinositol Phosphate Kinase II Beta"/>
    <property type="match status" value="1"/>
</dbReference>
<dbReference type="CDD" id="cd00139">
    <property type="entry name" value="PIPKc"/>
    <property type="match status" value="1"/>
</dbReference>
<keyword evidence="3" id="KW-1133">Transmembrane helix</keyword>
<feature type="region of interest" description="Disordered" evidence="2">
    <location>
        <begin position="104"/>
        <end position="173"/>
    </location>
</feature>
<feature type="region of interest" description="Disordered" evidence="2">
    <location>
        <begin position="678"/>
        <end position="738"/>
    </location>
</feature>
<dbReference type="PROSITE" id="PS51455">
    <property type="entry name" value="PIPK"/>
    <property type="match status" value="1"/>
</dbReference>
<keyword evidence="3" id="KW-0812">Transmembrane</keyword>
<dbReference type="EMBL" id="KZ996315">
    <property type="protein sequence ID" value="RKO89058.1"/>
    <property type="molecule type" value="Genomic_DNA"/>
</dbReference>
<protein>
    <recommendedName>
        <fullName evidence="4">PIPK domain-containing protein</fullName>
    </recommendedName>
</protein>
<keyword evidence="6" id="KW-1185">Reference proteome</keyword>
<feature type="region of interest" description="Disordered" evidence="2">
    <location>
        <begin position="227"/>
        <end position="340"/>
    </location>
</feature>
<dbReference type="PANTHER" id="PTHR23086">
    <property type="entry name" value="PHOSPHATIDYLINOSITOL-4-PHOSPHATE 5-KINASE"/>
    <property type="match status" value="1"/>
</dbReference>
<keyword evidence="1" id="KW-0547">Nucleotide-binding</keyword>
<dbReference type="InterPro" id="IPR002498">
    <property type="entry name" value="PInositol-4-P-4/5-kinase_core"/>
</dbReference>
<feature type="region of interest" description="Disordered" evidence="2">
    <location>
        <begin position="482"/>
        <end position="505"/>
    </location>
</feature>
<feature type="region of interest" description="Disordered" evidence="2">
    <location>
        <begin position="918"/>
        <end position="975"/>
    </location>
</feature>
<name>A0A4P9WCV6_9FUNG</name>
<dbReference type="GO" id="GO:0016308">
    <property type="term" value="F:1-phosphatidylinositol-4-phosphate 5-kinase activity"/>
    <property type="evidence" value="ECO:0007669"/>
    <property type="project" value="TreeGrafter"/>
</dbReference>
<keyword evidence="1" id="KW-0418">Kinase</keyword>
<feature type="compositionally biased region" description="Low complexity" evidence="2">
    <location>
        <begin position="302"/>
        <end position="331"/>
    </location>
</feature>
<dbReference type="InterPro" id="IPR027484">
    <property type="entry name" value="PInositol-4-P-5-kinase_N"/>
</dbReference>
<dbReference type="GO" id="GO:0005886">
    <property type="term" value="C:plasma membrane"/>
    <property type="evidence" value="ECO:0007669"/>
    <property type="project" value="TreeGrafter"/>
</dbReference>
<evidence type="ECO:0000256" key="3">
    <source>
        <dbReference type="SAM" id="Phobius"/>
    </source>
</evidence>
<keyword evidence="3" id="KW-0472">Membrane</keyword>
<dbReference type="PANTHER" id="PTHR23086:SF8">
    <property type="entry name" value="PHOSPHATIDYLINOSITOL 5-PHOSPHATE 4-KINASE, ISOFORM A"/>
    <property type="match status" value="1"/>
</dbReference>
<dbReference type="InterPro" id="IPR027483">
    <property type="entry name" value="PInositol-4-P-4/5-kinase_C_sf"/>
</dbReference>
<dbReference type="Pfam" id="PF01504">
    <property type="entry name" value="PIP5K"/>
    <property type="match status" value="1"/>
</dbReference>
<dbReference type="SUPFAM" id="SSF56104">
    <property type="entry name" value="SAICAR synthase-like"/>
    <property type="match status" value="2"/>
</dbReference>
<feature type="region of interest" description="Disordered" evidence="2">
    <location>
        <begin position="768"/>
        <end position="827"/>
    </location>
</feature>
<dbReference type="InterPro" id="IPR023610">
    <property type="entry name" value="PInositol-4/5-P-5/4-kinase"/>
</dbReference>
<feature type="compositionally biased region" description="Pro residues" evidence="2">
    <location>
        <begin position="719"/>
        <end position="731"/>
    </location>
</feature>